<comment type="caution">
    <text evidence="1">The sequence shown here is derived from an EMBL/GenBank/DDBJ whole genome shotgun (WGS) entry which is preliminary data.</text>
</comment>
<evidence type="ECO:0000313" key="1">
    <source>
        <dbReference type="EMBL" id="KAH3784133.1"/>
    </source>
</evidence>
<evidence type="ECO:0000313" key="2">
    <source>
        <dbReference type="Proteomes" id="UP000828390"/>
    </source>
</evidence>
<protein>
    <submittedName>
        <fullName evidence="1">Uncharacterized protein</fullName>
    </submittedName>
</protein>
<dbReference type="EMBL" id="JAIWYP010000008">
    <property type="protein sequence ID" value="KAH3784133.1"/>
    <property type="molecule type" value="Genomic_DNA"/>
</dbReference>
<dbReference type="AlphaFoldDB" id="A0A9D4EQY9"/>
<gene>
    <name evidence="1" type="ORF">DPMN_162084</name>
</gene>
<proteinExistence type="predicted"/>
<reference evidence="1" key="1">
    <citation type="journal article" date="2019" name="bioRxiv">
        <title>The Genome of the Zebra Mussel, Dreissena polymorpha: A Resource for Invasive Species Research.</title>
        <authorList>
            <person name="McCartney M.A."/>
            <person name="Auch B."/>
            <person name="Kono T."/>
            <person name="Mallez S."/>
            <person name="Zhang Y."/>
            <person name="Obille A."/>
            <person name="Becker A."/>
            <person name="Abrahante J.E."/>
            <person name="Garbe J."/>
            <person name="Badalamenti J.P."/>
            <person name="Herman A."/>
            <person name="Mangelson H."/>
            <person name="Liachko I."/>
            <person name="Sullivan S."/>
            <person name="Sone E.D."/>
            <person name="Koren S."/>
            <person name="Silverstein K.A.T."/>
            <person name="Beckman K.B."/>
            <person name="Gohl D.M."/>
        </authorList>
    </citation>
    <scope>NUCLEOTIDE SEQUENCE</scope>
    <source>
        <strain evidence="1">Duluth1</strain>
        <tissue evidence="1">Whole animal</tissue>
    </source>
</reference>
<accession>A0A9D4EQY9</accession>
<name>A0A9D4EQY9_DREPO</name>
<reference evidence="1" key="2">
    <citation type="submission" date="2020-11" db="EMBL/GenBank/DDBJ databases">
        <authorList>
            <person name="McCartney M.A."/>
            <person name="Auch B."/>
            <person name="Kono T."/>
            <person name="Mallez S."/>
            <person name="Becker A."/>
            <person name="Gohl D.M."/>
            <person name="Silverstein K.A.T."/>
            <person name="Koren S."/>
            <person name="Bechman K.B."/>
            <person name="Herman A."/>
            <person name="Abrahante J.E."/>
            <person name="Garbe J."/>
        </authorList>
    </citation>
    <scope>NUCLEOTIDE SEQUENCE</scope>
    <source>
        <strain evidence="1">Duluth1</strain>
        <tissue evidence="1">Whole animal</tissue>
    </source>
</reference>
<dbReference type="Proteomes" id="UP000828390">
    <property type="component" value="Unassembled WGS sequence"/>
</dbReference>
<sequence length="50" mass="5716">MIWCALFCYSCVDKLVVVSALRVDVVSSHVFSHVSRAPIYEKTINDMPRE</sequence>
<keyword evidence="2" id="KW-1185">Reference proteome</keyword>
<organism evidence="1 2">
    <name type="scientific">Dreissena polymorpha</name>
    <name type="common">Zebra mussel</name>
    <name type="synonym">Mytilus polymorpha</name>
    <dbReference type="NCBI Taxonomy" id="45954"/>
    <lineage>
        <taxon>Eukaryota</taxon>
        <taxon>Metazoa</taxon>
        <taxon>Spiralia</taxon>
        <taxon>Lophotrochozoa</taxon>
        <taxon>Mollusca</taxon>
        <taxon>Bivalvia</taxon>
        <taxon>Autobranchia</taxon>
        <taxon>Heteroconchia</taxon>
        <taxon>Euheterodonta</taxon>
        <taxon>Imparidentia</taxon>
        <taxon>Neoheterodontei</taxon>
        <taxon>Myida</taxon>
        <taxon>Dreissenoidea</taxon>
        <taxon>Dreissenidae</taxon>
        <taxon>Dreissena</taxon>
    </lineage>
</organism>